<dbReference type="Gene3D" id="2.60.120.10">
    <property type="entry name" value="Jelly Rolls"/>
    <property type="match status" value="1"/>
</dbReference>
<evidence type="ECO:0000313" key="2">
    <source>
        <dbReference type="EMBL" id="MFD1694078.1"/>
    </source>
</evidence>
<dbReference type="EMBL" id="JBHUFA010000001">
    <property type="protein sequence ID" value="MFD1694078.1"/>
    <property type="molecule type" value="Genomic_DNA"/>
</dbReference>
<evidence type="ECO:0000259" key="1">
    <source>
        <dbReference type="Pfam" id="PF12973"/>
    </source>
</evidence>
<dbReference type="NCBIfam" id="TIGR02451">
    <property type="entry name" value="anti_sig_ChrR"/>
    <property type="match status" value="1"/>
</dbReference>
<dbReference type="InterPro" id="IPR012807">
    <property type="entry name" value="Anti-sigma_ChrR"/>
</dbReference>
<feature type="domain" description="ChrR-like cupin" evidence="1">
    <location>
        <begin position="117"/>
        <end position="204"/>
    </location>
</feature>
<proteinExistence type="predicted"/>
<dbReference type="InterPro" id="IPR014710">
    <property type="entry name" value="RmlC-like_jellyroll"/>
</dbReference>
<dbReference type="RefSeq" id="WP_208998689.1">
    <property type="nucleotide sequence ID" value="NZ_JBHUFA010000001.1"/>
</dbReference>
<accession>A0ABW4JRL8</accession>
<dbReference type="CDD" id="cd20301">
    <property type="entry name" value="cupin_ChrR"/>
    <property type="match status" value="1"/>
</dbReference>
<dbReference type="Proteomes" id="UP001597327">
    <property type="component" value="Unassembled WGS sequence"/>
</dbReference>
<name>A0ABW4JRL8_9HYPH</name>
<dbReference type="InterPro" id="IPR041916">
    <property type="entry name" value="Anti_sigma_zinc_sf"/>
</dbReference>
<gene>
    <name evidence="2" type="ORF">ACFSC7_00990</name>
</gene>
<sequence>MSDCMEKNVTGLDELLAGYAAGSLAMPAHVLVGAHLELRDTHRSYVHQLETLGGAGMEDCAPVALADRDSLLARILATEPAPRVSGASHPATRSGDAWMPSAIRPLLGRSGAEGGLVWKTLLPGVKECKLGEIDGCATSFLWVRAGKAMPSHTHSGTELTLVLQGGFSDSDGHFGKGDIAFADHEIDHKPIADDDGEDCICFTVTEGSLRLTGPIGRLFAPFMR</sequence>
<comment type="caution">
    <text evidence="2">The sequence shown here is derived from an EMBL/GenBank/DDBJ whole genome shotgun (WGS) entry which is preliminary data.</text>
</comment>
<dbReference type="InterPro" id="IPR011051">
    <property type="entry name" value="RmlC_Cupin_sf"/>
</dbReference>
<reference evidence="3" key="1">
    <citation type="journal article" date="2019" name="Int. J. Syst. Evol. Microbiol.">
        <title>The Global Catalogue of Microorganisms (GCM) 10K type strain sequencing project: providing services to taxonomists for standard genome sequencing and annotation.</title>
        <authorList>
            <consortium name="The Broad Institute Genomics Platform"/>
            <consortium name="The Broad Institute Genome Sequencing Center for Infectious Disease"/>
            <person name="Wu L."/>
            <person name="Ma J."/>
        </authorList>
    </citation>
    <scope>NUCLEOTIDE SEQUENCE [LARGE SCALE GENOMIC DNA]</scope>
    <source>
        <strain evidence="3">JCM 3369</strain>
    </source>
</reference>
<dbReference type="Gene3D" id="1.10.10.1320">
    <property type="entry name" value="Anti-sigma factor, zinc-finger domain"/>
    <property type="match status" value="1"/>
</dbReference>
<dbReference type="SUPFAM" id="SSF51182">
    <property type="entry name" value="RmlC-like cupins"/>
    <property type="match status" value="1"/>
</dbReference>
<organism evidence="2 3">
    <name type="scientific">Roseibium aestuarii</name>
    <dbReference type="NCBI Taxonomy" id="2600299"/>
    <lineage>
        <taxon>Bacteria</taxon>
        <taxon>Pseudomonadati</taxon>
        <taxon>Pseudomonadota</taxon>
        <taxon>Alphaproteobacteria</taxon>
        <taxon>Hyphomicrobiales</taxon>
        <taxon>Stappiaceae</taxon>
        <taxon>Roseibium</taxon>
    </lineage>
</organism>
<dbReference type="Pfam" id="PF12973">
    <property type="entry name" value="Cupin_7"/>
    <property type="match status" value="1"/>
</dbReference>
<keyword evidence="3" id="KW-1185">Reference proteome</keyword>
<dbReference type="InterPro" id="IPR025979">
    <property type="entry name" value="ChrR-like_cupin_dom"/>
</dbReference>
<protein>
    <submittedName>
        <fullName evidence="2">ChrR family anti-sigma-E factor</fullName>
    </submittedName>
</protein>
<evidence type="ECO:0000313" key="3">
    <source>
        <dbReference type="Proteomes" id="UP001597327"/>
    </source>
</evidence>